<dbReference type="GO" id="GO:0006297">
    <property type="term" value="P:nucleotide-excision repair, DNA gap filling"/>
    <property type="evidence" value="ECO:0007669"/>
    <property type="project" value="TreeGrafter"/>
</dbReference>
<evidence type="ECO:0000313" key="4">
    <source>
        <dbReference type="EMBL" id="KAG5564974.1"/>
    </source>
</evidence>
<gene>
    <name evidence="4" type="ORF">RHGRI_000997</name>
</gene>
<dbReference type="EMBL" id="JACTNZ010000001">
    <property type="protein sequence ID" value="KAG5564974.1"/>
    <property type="molecule type" value="Genomic_DNA"/>
</dbReference>
<dbReference type="GO" id="GO:0005524">
    <property type="term" value="F:ATP binding"/>
    <property type="evidence" value="ECO:0007669"/>
    <property type="project" value="InterPro"/>
</dbReference>
<keyword evidence="5" id="KW-1185">Reference proteome</keyword>
<accession>A0AAV6LKU0</accession>
<feature type="compositionally biased region" description="Basic and acidic residues" evidence="2">
    <location>
        <begin position="398"/>
        <end position="409"/>
    </location>
</feature>
<evidence type="ECO:0000256" key="2">
    <source>
        <dbReference type="SAM" id="MobiDB-lite"/>
    </source>
</evidence>
<dbReference type="Gene3D" id="3.40.50.10190">
    <property type="entry name" value="BRCT domain"/>
    <property type="match status" value="2"/>
</dbReference>
<dbReference type="PANTHER" id="PTHR45997:SF1">
    <property type="entry name" value="DNA LIGASE 4"/>
    <property type="match status" value="1"/>
</dbReference>
<dbReference type="PANTHER" id="PTHR45997">
    <property type="entry name" value="DNA LIGASE 4"/>
    <property type="match status" value="1"/>
</dbReference>
<dbReference type="Pfam" id="PF16589">
    <property type="entry name" value="BRCT_2"/>
    <property type="match status" value="1"/>
</dbReference>
<dbReference type="SUPFAM" id="SSF52113">
    <property type="entry name" value="BRCT domain"/>
    <property type="match status" value="2"/>
</dbReference>
<name>A0AAV6LKU0_9ERIC</name>
<evidence type="ECO:0000256" key="1">
    <source>
        <dbReference type="ARBA" id="ARBA00023172"/>
    </source>
</evidence>
<dbReference type="GO" id="GO:0006310">
    <property type="term" value="P:DNA recombination"/>
    <property type="evidence" value="ECO:0007669"/>
    <property type="project" value="UniProtKB-KW"/>
</dbReference>
<keyword evidence="1" id="KW-0233">DNA recombination</keyword>
<evidence type="ECO:0000259" key="3">
    <source>
        <dbReference type="PROSITE" id="PS50172"/>
    </source>
</evidence>
<feature type="region of interest" description="Disordered" evidence="2">
    <location>
        <begin position="597"/>
        <end position="616"/>
    </location>
</feature>
<reference evidence="4" key="1">
    <citation type="submission" date="2020-08" db="EMBL/GenBank/DDBJ databases">
        <title>Plant Genome Project.</title>
        <authorList>
            <person name="Zhang R.-G."/>
        </authorList>
    </citation>
    <scope>NUCLEOTIDE SEQUENCE</scope>
    <source>
        <strain evidence="4">WSP0</strain>
        <tissue evidence="4">Leaf</tissue>
    </source>
</reference>
<dbReference type="InterPro" id="IPR036420">
    <property type="entry name" value="BRCT_dom_sf"/>
</dbReference>
<dbReference type="SMART" id="SM00292">
    <property type="entry name" value="BRCT"/>
    <property type="match status" value="2"/>
</dbReference>
<evidence type="ECO:0000313" key="5">
    <source>
        <dbReference type="Proteomes" id="UP000823749"/>
    </source>
</evidence>
<dbReference type="InterPro" id="IPR029710">
    <property type="entry name" value="LIG4"/>
</dbReference>
<comment type="caution">
    <text evidence="4">The sequence shown here is derived from an EMBL/GenBank/DDBJ whole genome shotgun (WGS) entry which is preliminary data.</text>
</comment>
<dbReference type="Gene3D" id="2.40.50.140">
    <property type="entry name" value="Nucleic acid-binding proteins"/>
    <property type="match status" value="1"/>
</dbReference>
<dbReference type="PROSITE" id="PS50172">
    <property type="entry name" value="BRCT"/>
    <property type="match status" value="2"/>
</dbReference>
<dbReference type="SUPFAM" id="SSF50249">
    <property type="entry name" value="Nucleic acid-binding proteins"/>
    <property type="match status" value="1"/>
</dbReference>
<proteinExistence type="predicted"/>
<dbReference type="AlphaFoldDB" id="A0AAV6LKU0"/>
<dbReference type="Proteomes" id="UP000823749">
    <property type="component" value="Chromosome 1"/>
</dbReference>
<organism evidence="4 5">
    <name type="scientific">Rhododendron griersonianum</name>
    <dbReference type="NCBI Taxonomy" id="479676"/>
    <lineage>
        <taxon>Eukaryota</taxon>
        <taxon>Viridiplantae</taxon>
        <taxon>Streptophyta</taxon>
        <taxon>Embryophyta</taxon>
        <taxon>Tracheophyta</taxon>
        <taxon>Spermatophyta</taxon>
        <taxon>Magnoliopsida</taxon>
        <taxon>eudicotyledons</taxon>
        <taxon>Gunneridae</taxon>
        <taxon>Pentapetalae</taxon>
        <taxon>asterids</taxon>
        <taxon>Ericales</taxon>
        <taxon>Ericaceae</taxon>
        <taxon>Ericoideae</taxon>
        <taxon>Rhodoreae</taxon>
        <taxon>Rhododendron</taxon>
    </lineage>
</organism>
<feature type="compositionally biased region" description="Basic and acidic residues" evidence="2">
    <location>
        <begin position="451"/>
        <end position="460"/>
    </location>
</feature>
<feature type="domain" description="BRCT" evidence="3">
    <location>
        <begin position="167"/>
        <end position="255"/>
    </location>
</feature>
<dbReference type="InterPro" id="IPR001357">
    <property type="entry name" value="BRCT_dom"/>
</dbReference>
<dbReference type="InterPro" id="IPR012340">
    <property type="entry name" value="NA-bd_OB-fold"/>
</dbReference>
<dbReference type="GO" id="GO:0032807">
    <property type="term" value="C:DNA ligase IV complex"/>
    <property type="evidence" value="ECO:0007669"/>
    <property type="project" value="TreeGrafter"/>
</dbReference>
<feature type="region of interest" description="Disordered" evidence="2">
    <location>
        <begin position="398"/>
        <end position="501"/>
    </location>
</feature>
<feature type="region of interest" description="Disordered" evidence="2">
    <location>
        <begin position="122"/>
        <end position="145"/>
    </location>
</feature>
<dbReference type="GO" id="GO:0003677">
    <property type="term" value="F:DNA binding"/>
    <property type="evidence" value="ECO:0007669"/>
    <property type="project" value="InterPro"/>
</dbReference>
<protein>
    <recommendedName>
        <fullName evidence="3">BRCT domain-containing protein</fullName>
    </recommendedName>
</protein>
<dbReference type="FunFam" id="2.40.50.140:FF:000173">
    <property type="entry name" value="DNA ligase"/>
    <property type="match status" value="1"/>
</dbReference>
<sequence>MYYYFSQKSRARHGLSDEELDAVVTKLKPFFRRNEHPKKAPPSFYAVTNNSKERPDVWIDNPEKSIILSITSDIRTIRSEVFAAPYSLRYPRIDRVRYDKPWHEYLDVQSFIELVDSSNGTTKRGADCGEVQNNKPRGMKLSRKGEKKRVSVVSPRFIQTDVSYITEATLIFSDMVFYFVNVPPTHSLDSLHKMVAENGGTFSMNLNNSVSNCIASECKGIKFEAAKLCGDIIHYSWLLDCHSQKKLLTLQPKYFLFLSDSSRKKLQQELDENLTLTTRISTLKTSNRNSDSKVLDELAVRRMKLEISMCGGKISKSLSQATHLVVISPLGFNMDFSTILRGYATSPHMMKLRMSLLSSEVNVIPERTLHVVGSQWLEDCFNKGQKLQEERYSLKPTSLEESRFGEWKQDPSQCDSSYMDNGEQQNMSSPPTNDGKQRKGKASSRLSSSPWKDEIRERGRPTITSGHKRKISVIQPQRPRGHPRKSATVHENESDVNPFSKKNGIAEESEMEIGDNRSPTVEDSGLSEERRIVNPHAVGEDSERGEWVGKAQGIESASGSKVHDCEKLEVMVGPAQSMLTNMIPSIGTMKVDGIATAVEEGKQPEDNKEDSVKKKKRVSYKDVAGELLRDG</sequence>
<dbReference type="GO" id="GO:0003910">
    <property type="term" value="F:DNA ligase (ATP) activity"/>
    <property type="evidence" value="ECO:0007669"/>
    <property type="project" value="InterPro"/>
</dbReference>
<feature type="compositionally biased region" description="Polar residues" evidence="2">
    <location>
        <begin position="410"/>
        <end position="434"/>
    </location>
</feature>
<feature type="domain" description="BRCT" evidence="3">
    <location>
        <begin position="307"/>
        <end position="394"/>
    </location>
</feature>
<feature type="compositionally biased region" description="Basic and acidic residues" evidence="2">
    <location>
        <begin position="599"/>
        <end position="612"/>
    </location>
</feature>
<dbReference type="GO" id="GO:0006303">
    <property type="term" value="P:double-strand break repair via nonhomologous end joining"/>
    <property type="evidence" value="ECO:0007669"/>
    <property type="project" value="TreeGrafter"/>
</dbReference>